<accession>D4X4J3</accession>
<protein>
    <submittedName>
        <fullName evidence="1">Uncharacterized protein</fullName>
    </submittedName>
</protein>
<dbReference type="HOGENOM" id="CLU_3194785_0_0_4"/>
<proteinExistence type="predicted"/>
<sequence length="45" mass="4643">MINGFIVPPAEMSISAVAVYRSRIGVAHIASAPCCKLNAGKSCHA</sequence>
<evidence type="ECO:0000313" key="1">
    <source>
        <dbReference type="EMBL" id="EFF78165.1"/>
    </source>
</evidence>
<reference evidence="2" key="1">
    <citation type="submission" date="2010-03" db="EMBL/GenBank/DDBJ databases">
        <title>Complete sequence of Mobiluncus curtisii ATCC 43063.</title>
        <authorList>
            <person name="Muzny D."/>
            <person name="Qin X."/>
            <person name="Deng J."/>
            <person name="Jiang H."/>
            <person name="Liu Y."/>
            <person name="Qu J."/>
            <person name="Song X.-Z."/>
            <person name="Zhang L."/>
            <person name="Thornton R."/>
            <person name="Coyle M."/>
            <person name="Francisco L."/>
            <person name="Jackson L."/>
            <person name="Javaid M."/>
            <person name="Korchina V."/>
            <person name="Kovar C."/>
            <person name="Mata R."/>
            <person name="Mathew T."/>
            <person name="Ngo R."/>
            <person name="Nguyen L."/>
            <person name="Nguyen N."/>
            <person name="Okwuonu G."/>
            <person name="Ongeri F."/>
            <person name="Pham C."/>
            <person name="Simmons D."/>
            <person name="Wilczek-Boney K."/>
            <person name="Hale W."/>
            <person name="Jakkamsetti A."/>
            <person name="Pham P."/>
            <person name="Ruth R."/>
            <person name="San Lucas F."/>
            <person name="Warren J."/>
            <person name="Zhang J."/>
            <person name="Zhao Z."/>
            <person name="Zhou C."/>
            <person name="Zhu D."/>
            <person name="Lee S."/>
            <person name="Bess C."/>
            <person name="Blankenburg K."/>
            <person name="Forbes L."/>
            <person name="Fu Q."/>
            <person name="Gubbala S."/>
            <person name="Hirani K."/>
            <person name="Jayaseelan J.C."/>
            <person name="Lara F."/>
            <person name="Munidasa M."/>
            <person name="Palculict T."/>
            <person name="Patil S."/>
            <person name="Pu L.-L."/>
            <person name="Saada N."/>
            <person name="Tang L."/>
            <person name="Weissenberger G."/>
            <person name="Zhu Y."/>
            <person name="Hemphill L."/>
            <person name="Shang Y."/>
            <person name="Youmans B."/>
            <person name="Ayvaz T."/>
            <person name="Ross M."/>
            <person name="Santibanez J."/>
            <person name="Aqrawi P."/>
            <person name="Gross S."/>
            <person name="Joshi V."/>
            <person name="Fowler G."/>
            <person name="Nazareth L."/>
            <person name="Reid J."/>
            <person name="Worley K."/>
            <person name="Petrosino J."/>
            <person name="Highlander S."/>
            <person name="Gibbs R."/>
            <person name="Gibbs R."/>
        </authorList>
    </citation>
    <scope>NUCLEOTIDE SEQUENCE [LARGE SCALE GENOMIC DNA]</scope>
    <source>
        <strain evidence="2">ATCC 43553</strain>
    </source>
</reference>
<organism evidence="1 2">
    <name type="scientific">Achromobacter piechaudii ATCC 43553</name>
    <dbReference type="NCBI Taxonomy" id="742159"/>
    <lineage>
        <taxon>Bacteria</taxon>
        <taxon>Pseudomonadati</taxon>
        <taxon>Pseudomonadota</taxon>
        <taxon>Betaproteobacteria</taxon>
        <taxon>Burkholderiales</taxon>
        <taxon>Alcaligenaceae</taxon>
        <taxon>Achromobacter</taxon>
    </lineage>
</organism>
<dbReference type="EMBL" id="ADMS01000013">
    <property type="protein sequence ID" value="EFF78165.1"/>
    <property type="molecule type" value="Genomic_DNA"/>
</dbReference>
<comment type="caution">
    <text evidence="1">The sequence shown here is derived from an EMBL/GenBank/DDBJ whole genome shotgun (WGS) entry which is preliminary data.</text>
</comment>
<evidence type="ECO:0000313" key="2">
    <source>
        <dbReference type="Proteomes" id="UP000004510"/>
    </source>
</evidence>
<gene>
    <name evidence="1" type="ORF">HMPREF0004_0390</name>
</gene>
<name>D4X4J3_9BURK</name>
<dbReference type="AlphaFoldDB" id="D4X4J3"/>
<dbReference type="Proteomes" id="UP000004510">
    <property type="component" value="Unassembled WGS sequence"/>
</dbReference>